<name>A0A4Y8Q0E6_9BACL</name>
<proteinExistence type="predicted"/>
<gene>
    <name evidence="1" type="ORF">B5M42_14225</name>
</gene>
<protein>
    <submittedName>
        <fullName evidence="1">Uncharacterized protein</fullName>
    </submittedName>
</protein>
<sequence length="84" mass="8679">MIGTADQLNQLRKYPTAYFVLNADIDLGASSYATGWTPISSFRGALNGQGHTISGLKIVGAGTNVGMFGMTSAAASIGNLVIKK</sequence>
<dbReference type="Proteomes" id="UP000298246">
    <property type="component" value="Unassembled WGS sequence"/>
</dbReference>
<organism evidence="1 2">
    <name type="scientific">Paenibacillus athensensis</name>
    <dbReference type="NCBI Taxonomy" id="1967502"/>
    <lineage>
        <taxon>Bacteria</taxon>
        <taxon>Bacillati</taxon>
        <taxon>Bacillota</taxon>
        <taxon>Bacilli</taxon>
        <taxon>Bacillales</taxon>
        <taxon>Paenibacillaceae</taxon>
        <taxon>Paenibacillus</taxon>
    </lineage>
</organism>
<dbReference type="Gene3D" id="2.160.20.110">
    <property type="match status" value="1"/>
</dbReference>
<evidence type="ECO:0000313" key="1">
    <source>
        <dbReference type="EMBL" id="TFE86771.1"/>
    </source>
</evidence>
<dbReference type="AlphaFoldDB" id="A0A4Y8Q0E6"/>
<keyword evidence="2" id="KW-1185">Reference proteome</keyword>
<accession>A0A4Y8Q0E6</accession>
<evidence type="ECO:0000313" key="2">
    <source>
        <dbReference type="Proteomes" id="UP000298246"/>
    </source>
</evidence>
<reference evidence="1 2" key="1">
    <citation type="submission" date="2017-03" db="EMBL/GenBank/DDBJ databases">
        <title>Isolation of Levoglucosan Utilizing Bacteria.</title>
        <authorList>
            <person name="Arya A.S."/>
        </authorList>
    </citation>
    <scope>NUCLEOTIDE SEQUENCE [LARGE SCALE GENOMIC DNA]</scope>
    <source>
        <strain evidence="1 2">MEC069</strain>
    </source>
</reference>
<comment type="caution">
    <text evidence="1">The sequence shown here is derived from an EMBL/GenBank/DDBJ whole genome shotgun (WGS) entry which is preliminary data.</text>
</comment>
<dbReference type="EMBL" id="MYFO01000017">
    <property type="protein sequence ID" value="TFE86771.1"/>
    <property type="molecule type" value="Genomic_DNA"/>
</dbReference>